<dbReference type="PANTHER" id="PTHR10357">
    <property type="entry name" value="ALPHA-AMYLASE FAMILY MEMBER"/>
    <property type="match status" value="1"/>
</dbReference>
<evidence type="ECO:0000259" key="2">
    <source>
        <dbReference type="SMART" id="SM00642"/>
    </source>
</evidence>
<evidence type="ECO:0000313" key="4">
    <source>
        <dbReference type="Proteomes" id="UP000017668"/>
    </source>
</evidence>
<dbReference type="SUPFAM" id="SSF51445">
    <property type="entry name" value="(Trans)glycosidases"/>
    <property type="match status" value="1"/>
</dbReference>
<dbReference type="Proteomes" id="UP000017668">
    <property type="component" value="Unassembled WGS sequence"/>
</dbReference>
<feature type="region of interest" description="Disordered" evidence="1">
    <location>
        <begin position="505"/>
        <end position="525"/>
    </location>
</feature>
<dbReference type="PANTHER" id="PTHR10357:SF216">
    <property type="entry name" value="MALTOOLIGOSYL TREHALOSE SYNTHASE-RELATED"/>
    <property type="match status" value="1"/>
</dbReference>
<keyword evidence="4" id="KW-1185">Reference proteome</keyword>
<accession>A0ABP2RQ64</accession>
<dbReference type="RefSeq" id="WP_006699089.1">
    <property type="nucleotide sequence ID" value="NZ_AMQQ01000021.1"/>
</dbReference>
<protein>
    <submittedName>
        <fullName evidence="3">Maltooligosyl trehalose synthase</fullName>
    </submittedName>
</protein>
<dbReference type="Pfam" id="PF00128">
    <property type="entry name" value="Alpha-amylase"/>
    <property type="match status" value="1"/>
</dbReference>
<dbReference type="Gene3D" id="3.30.1590.10">
    <property type="entry name" value="Maltooligosyl trehalose synthase, domain 2"/>
    <property type="match status" value="1"/>
</dbReference>
<feature type="domain" description="Glycosyl hydrolase family 13 catalytic" evidence="2">
    <location>
        <begin position="5"/>
        <end position="472"/>
    </location>
</feature>
<proteinExistence type="predicted"/>
<name>A0ABP2RQ64_RHILU</name>
<organism evidence="3 4">
    <name type="scientific">Bradyrhizobium lupini HPC(L)</name>
    <dbReference type="NCBI Taxonomy" id="1229491"/>
    <lineage>
        <taxon>Bacteria</taxon>
        <taxon>Pseudomonadati</taxon>
        <taxon>Pseudomonadota</taxon>
        <taxon>Alphaproteobacteria</taxon>
        <taxon>Hyphomicrobiales</taxon>
        <taxon>Nitrobacteraceae</taxon>
        <taxon>Bradyrhizobium</taxon>
    </lineage>
</organism>
<dbReference type="EMBL" id="AMQQ01000021">
    <property type="protein sequence ID" value="EKJ95147.1"/>
    <property type="molecule type" value="Genomic_DNA"/>
</dbReference>
<evidence type="ECO:0000313" key="3">
    <source>
        <dbReference type="EMBL" id="EKJ95147.1"/>
    </source>
</evidence>
<dbReference type="InterPro" id="IPR012767">
    <property type="entry name" value="Trehalose_TreY"/>
</dbReference>
<reference evidence="3 4" key="1">
    <citation type="journal article" date="2013" name="Genome Announc.">
        <title>Genome Sequence of Rhizobium lupini HPC(L) Isolated from Saline Desert Soil, Kutch (Gujarat).</title>
        <authorList>
            <person name="Agarwal L."/>
            <person name="Purohit H.J."/>
        </authorList>
    </citation>
    <scope>NUCLEOTIDE SEQUENCE [LARGE SCALE GENOMIC DNA]</scope>
    <source>
        <strain evidence="4">HPC(L)</strain>
    </source>
</reference>
<sequence length="840" mass="93706">MTIPTATYRLQFRNGMTFDRAAALAPYWRRLGISHLYASPIFTAAPGSTHGYDVTNPNEIDPAIGGRDGFDRMVAALKNEGLGLILDIVPNHMAASLDNPWWYDVIKNGIHSPYARIFDIDWSRRLTLPFLGESFEHELQAGNISITADPITGKPAFAYHDSYYPIAPETREDRLPATSRSLNKTEIATLHDRQPYKLTSWRTARNNLSYRRFFEITGLVGVRVEDDAVFDATHQLILELVRSGAVDGLRIDHVDGLADPKAYLDRLRLKVGQDCYLLVEKILADGEHVPADWPVSGTTGYEFIAALSNVLVDSGKLEVLRGAYDAFFGQKTDLDGEVRAAKLLMINHNFEGEFSTLLQLAMTVAQKEGKDLSLSNLETALRELLVAFPVYRTYGTRERLCGEDEALLGAIADSGRVHLTAPGETALAFIISILKRSVCDAAAFLAGEFRVRFQQLTGPLMAKSIEDTLFFRQHMALALNEVGADPLPRPFALWRFHEAMADRLKRQPDGLSSTSTHDTKRGEDARARLSTLSEAPEIWAANVARWCDTNRTVIAELDDGPAPEPSVQWMLYQALAGVWPAEPGVPTGPELDALEARFLVYVEKSLREAKLRTNWGDNNDAYERAVLAYASHLFAPENSVSLKDFVHSIQPFVLAGLRNSLSQTIIKLTAPGVPDIYQGSEGLDLSLVDPDNRRTPPFEQFHSRLEDSAAIDFSFEDEMRNGVTKQRVICRILELRRRHPDLFRTGSYEPLFEGSPSIVSYARTHRNQTVIVMIPRLGLQQLLGNEQIKANDLAMRDSSLASSRGVFTNVLSGSTYHAGEIEGLRLVEHPFFVFYRQNTA</sequence>
<dbReference type="CDD" id="cd11336">
    <property type="entry name" value="AmyAc_MTSase"/>
    <property type="match status" value="1"/>
</dbReference>
<comment type="caution">
    <text evidence="3">The sequence shown here is derived from an EMBL/GenBank/DDBJ whole genome shotgun (WGS) entry which is preliminary data.</text>
</comment>
<dbReference type="Gene3D" id="3.20.20.80">
    <property type="entry name" value="Glycosidases"/>
    <property type="match status" value="1"/>
</dbReference>
<dbReference type="NCBIfam" id="TIGR02401">
    <property type="entry name" value="trehalose_TreY"/>
    <property type="match status" value="1"/>
</dbReference>
<evidence type="ECO:0000256" key="1">
    <source>
        <dbReference type="SAM" id="MobiDB-lite"/>
    </source>
</evidence>
<dbReference type="InterPro" id="IPR013797">
    <property type="entry name" value="Maltooligo_trehalose_synth_4"/>
</dbReference>
<dbReference type="SMART" id="SM00642">
    <property type="entry name" value="Aamy"/>
    <property type="match status" value="1"/>
</dbReference>
<gene>
    <name evidence="3" type="ORF">C241_15363</name>
</gene>
<dbReference type="InterPro" id="IPR006047">
    <property type="entry name" value="GH13_cat_dom"/>
</dbReference>
<dbReference type="Gene3D" id="1.10.10.470">
    <property type="entry name" value="Maltooligosyl trehalose synthase, domain 4"/>
    <property type="match status" value="1"/>
</dbReference>
<dbReference type="Gene3D" id="1.10.150.200">
    <property type="entry name" value="Maltooligosyl trehalose synthase, domain 3"/>
    <property type="match status" value="1"/>
</dbReference>
<dbReference type="InterPro" id="IPR017853">
    <property type="entry name" value="GH"/>
</dbReference>